<evidence type="ECO:0000313" key="1">
    <source>
        <dbReference type="EMBL" id="QAR34489.1"/>
    </source>
</evidence>
<gene>
    <name evidence="1" type="ORF">EP073_07595</name>
</gene>
<dbReference type="InterPro" id="IPR001451">
    <property type="entry name" value="Hexapep"/>
</dbReference>
<evidence type="ECO:0000313" key="2">
    <source>
        <dbReference type="Proteomes" id="UP000287502"/>
    </source>
</evidence>
<dbReference type="Pfam" id="PF00132">
    <property type="entry name" value="Hexapep"/>
    <property type="match status" value="2"/>
</dbReference>
<name>A0A3R5Z179_9BACT</name>
<dbReference type="PANTHER" id="PTHR13061:SF29">
    <property type="entry name" value="GAMMA CARBONIC ANHYDRASE-LIKE 1, MITOCHONDRIAL-RELATED"/>
    <property type="match status" value="1"/>
</dbReference>
<dbReference type="InterPro" id="IPR050484">
    <property type="entry name" value="Transf_Hexapept/Carb_Anhydrase"/>
</dbReference>
<dbReference type="InterPro" id="IPR047324">
    <property type="entry name" value="LbH_gamma_CA-like"/>
</dbReference>
<dbReference type="OrthoDB" id="9803036at2"/>
<dbReference type="EMBL" id="CP035108">
    <property type="protein sequence ID" value="QAR34489.1"/>
    <property type="molecule type" value="Genomic_DNA"/>
</dbReference>
<dbReference type="SUPFAM" id="SSF51161">
    <property type="entry name" value="Trimeric LpxA-like enzymes"/>
    <property type="match status" value="1"/>
</dbReference>
<dbReference type="PANTHER" id="PTHR13061">
    <property type="entry name" value="DYNACTIN SUBUNIT P25"/>
    <property type="match status" value="1"/>
</dbReference>
<keyword evidence="2" id="KW-1185">Reference proteome</keyword>
<accession>A0A3R5Z179</accession>
<organism evidence="1 2">
    <name type="scientific">Geovibrio thiophilus</name>
    <dbReference type="NCBI Taxonomy" id="139438"/>
    <lineage>
        <taxon>Bacteria</taxon>
        <taxon>Pseudomonadati</taxon>
        <taxon>Deferribacterota</taxon>
        <taxon>Deferribacteres</taxon>
        <taxon>Deferribacterales</taxon>
        <taxon>Geovibrionaceae</taxon>
        <taxon>Geovibrio</taxon>
    </lineage>
</organism>
<sequence length="169" mass="18252">MIARLNKGTTKGKKVFIADNAVVIGDVTLGDDSSIWYNVVLRGDVERIEIGGCTNVQDGSVIHVTKDKYPTILKDCVTIGHSVTLHGCTIENNVLVGIGSIILDNSVIGENSIVAAGSLVPPNKTYEPGSLIMGSPAKAIKKLSDAEIQSIRDYADRYVMYKNVYLDRK</sequence>
<protein>
    <submittedName>
        <fullName evidence="1">Gamma carbonic anhydrase family protein</fullName>
    </submittedName>
</protein>
<dbReference type="Proteomes" id="UP000287502">
    <property type="component" value="Chromosome"/>
</dbReference>
<dbReference type="InterPro" id="IPR011004">
    <property type="entry name" value="Trimer_LpxA-like_sf"/>
</dbReference>
<dbReference type="Gene3D" id="2.160.10.10">
    <property type="entry name" value="Hexapeptide repeat proteins"/>
    <property type="match status" value="1"/>
</dbReference>
<dbReference type="CDD" id="cd04645">
    <property type="entry name" value="LbH_gamma_CA_like"/>
    <property type="match status" value="1"/>
</dbReference>
<reference evidence="1 2" key="1">
    <citation type="submission" date="2019-01" db="EMBL/GenBank/DDBJ databases">
        <title>Geovibrio thiophilus DSM 11263, complete genome.</title>
        <authorList>
            <person name="Spring S."/>
            <person name="Bunk B."/>
            <person name="Sproer C."/>
        </authorList>
    </citation>
    <scope>NUCLEOTIDE SEQUENCE [LARGE SCALE GENOMIC DNA]</scope>
    <source>
        <strain evidence="1 2">DSM 11263</strain>
    </source>
</reference>
<proteinExistence type="predicted"/>
<dbReference type="KEGG" id="gtl:EP073_07595"/>
<dbReference type="AlphaFoldDB" id="A0A3R5Z179"/>
<dbReference type="RefSeq" id="WP_128467794.1">
    <property type="nucleotide sequence ID" value="NZ_CP035108.1"/>
</dbReference>